<dbReference type="PANTHER" id="PTHR44215:SF1">
    <property type="entry name" value="WD REPEAT-CONTAINING PROTEIN 75"/>
    <property type="match status" value="1"/>
</dbReference>
<dbReference type="Pfam" id="PF23769">
    <property type="entry name" value="Beta-prop_WDR75_2nd"/>
    <property type="match status" value="2"/>
</dbReference>
<protein>
    <recommendedName>
        <fullName evidence="10">WD repeat-containing protein 75 second beta-propeller domain-containing protein</fullName>
    </recommendedName>
</protein>
<keyword evidence="6" id="KW-0804">Transcription</keyword>
<feature type="compositionally biased region" description="Low complexity" evidence="9">
    <location>
        <begin position="1137"/>
        <end position="1149"/>
    </location>
</feature>
<feature type="repeat" description="WD" evidence="8">
    <location>
        <begin position="47"/>
        <end position="89"/>
    </location>
</feature>
<evidence type="ECO:0000256" key="1">
    <source>
        <dbReference type="ARBA" id="ARBA00004604"/>
    </source>
</evidence>
<evidence type="ECO:0000313" key="11">
    <source>
        <dbReference type="EMBL" id="KAA0170156.1"/>
    </source>
</evidence>
<gene>
    <name evidence="11" type="ORF">FNF27_06748</name>
</gene>
<comment type="subcellular location">
    <subcellularLocation>
        <location evidence="1">Nucleus</location>
        <location evidence="1">Nucleolus</location>
    </subcellularLocation>
</comment>
<dbReference type="SUPFAM" id="SSF50998">
    <property type="entry name" value="Quinoprotein alcohol dehydrogenase-like"/>
    <property type="match status" value="2"/>
</dbReference>
<feature type="domain" description="WD repeat-containing protein 75 second beta-propeller" evidence="10">
    <location>
        <begin position="469"/>
        <end position="607"/>
    </location>
</feature>
<dbReference type="InterPro" id="IPR011047">
    <property type="entry name" value="Quinoprotein_ADH-like_sf"/>
</dbReference>
<sequence length="1349" mass="135640">MAAVVVGGADPSVRPPCFTNDRQTVLVCYGPDVRGFSAASGQPKLTFRGHAAAVTAVVLHPGRPEIALTSSLDGTVRAWDVASTACLRVWTVGSPITHLCVPEDADSAVACLLEERGMSGSEAYVPGRELLTVQVPRAVRDMPSVRVVELRLPGLASLSKPAPGALAEEADSLPAAVTQLTRAMRGVCAGMAGRRRHRSATVGGASAGSPGAVVAWAVRKSLFVWDTARRRLHRHGLPRFATALCVSPTAPDDIGDVGAFAAPVVTVGDVEGQLVDVHCLSEGVLERLEGQAPSSGIGPDVDADEDDDAGAAAASSLAPEGSAAQAASNRGKSVVGAAAAAPSSSRHWHAHAVAACARTCDGSALLSGGEEATMVRWDAGTGASSRNFLPRVGAPIRSLAESAPMAGAPPAAVSLPPLVAMGLADCSLVVVDAASLRILWRARGLALAGAPSPSASLSLSSGRHLRGGLAVDPRTGCVAVNGFPGRPSLQLFDARRGRHAAEVQVSSRNWISRADGPPPPELRVTHAAFSPDGRGLVTAECSTAPELRSKPCLRFWTWSAARRRFVLSTKVAEAHRGDISVLLHHPAAHAAVSAASARTFKVWQRRRRAAQRAGPARTAPRRKGAASDKAAIAAAEAAAAEPVYSWSCRSVGFWRDEPISAGAWSGDGSLLALAYGSTVTLWQPLANTLRATLSKTAPNRPYLHLAIPPGGTALAAATATEVQCWDLVAGALAWTVQGVSARCLTPEPASAGIGGTRFAAVLSATDGSEDGEWAAAASTPVVAVWDPIAARPQHVWRFAEAEQSAEPAARVEAVVFLPPSSQQATRGSSAGRSVSVGSEDFHSLTAEQAEPKAELAALTADNNLVLLSTGPATAADPSKQPAAPFNLHLAGAAGIAGAPDRLLRDAPASALALGQVVKSAAKDASASGSAAAAAAAAAATLASTGLRLGRADAVIAGPVHTLPPPSEFAAAAITAMLPAPAAAAPLEAGASSLSAPQSLTAALSAGAGPSRSVSASPPFFGRFGSLGDSFPGTAGDSLSLALPPAFVAASASGNAGSTSSPALRGTSSSTPSAAASQAHRRGRNRRASSSASSRGTAVTGVAPADALAMALLTGARGSDDEDEDDADGDADAEDASAADAAPADGDVEPDVGTALAASLGASLGARASAAVSGGVYLALSEANRDDAGSAWGLRLGVAGRGRSGASGLALGRSASRGSFGSEADAREDDGDGILADGARQAALRQFVKAGASIGLAYLPGFKPVASRKRARSETEAPADMEQAPTPPPSKAKAKAAVVPSPAVATPSPKAVTPASKKPRSLAATPAAPASGSASSGARGKKRATRRNRK</sequence>
<keyword evidence="7" id="KW-0539">Nucleus</keyword>
<keyword evidence="4 8" id="KW-0853">WD repeat</keyword>
<comment type="caution">
    <text evidence="11">The sequence shown here is derived from an EMBL/GenBank/DDBJ whole genome shotgun (WGS) entry which is preliminary data.</text>
</comment>
<evidence type="ECO:0000256" key="7">
    <source>
        <dbReference type="ARBA" id="ARBA00023242"/>
    </source>
</evidence>
<reference evidence="11 12" key="1">
    <citation type="submission" date="2019-07" db="EMBL/GenBank/DDBJ databases">
        <title>Genomes of Cafeteria roenbergensis.</title>
        <authorList>
            <person name="Fischer M.G."/>
            <person name="Hackl T."/>
            <person name="Roman M."/>
        </authorList>
    </citation>
    <scope>NUCLEOTIDE SEQUENCE [LARGE SCALE GENOMIC DNA]</scope>
    <source>
        <strain evidence="11 12">E4-10P</strain>
    </source>
</reference>
<keyword evidence="3" id="KW-0698">rRNA processing</keyword>
<feature type="compositionally biased region" description="Low complexity" evidence="9">
    <location>
        <begin position="1205"/>
        <end position="1218"/>
    </location>
</feature>
<dbReference type="GO" id="GO:0032040">
    <property type="term" value="C:small-subunit processome"/>
    <property type="evidence" value="ECO:0007669"/>
    <property type="project" value="InterPro"/>
</dbReference>
<dbReference type="Proteomes" id="UP000322899">
    <property type="component" value="Unassembled WGS sequence"/>
</dbReference>
<proteinExistence type="predicted"/>
<dbReference type="InterPro" id="IPR019775">
    <property type="entry name" value="WD40_repeat_CS"/>
</dbReference>
<dbReference type="InterPro" id="IPR057644">
    <property type="entry name" value="Beta-prop_WDR75_2nd"/>
</dbReference>
<dbReference type="GO" id="GO:0045943">
    <property type="term" value="P:positive regulation of transcription by RNA polymerase I"/>
    <property type="evidence" value="ECO:0007669"/>
    <property type="project" value="InterPro"/>
</dbReference>
<feature type="region of interest" description="Disordered" evidence="9">
    <location>
        <begin position="1202"/>
        <end position="1232"/>
    </location>
</feature>
<dbReference type="GO" id="GO:0003723">
    <property type="term" value="F:RNA binding"/>
    <property type="evidence" value="ECO:0007669"/>
    <property type="project" value="InterPro"/>
</dbReference>
<evidence type="ECO:0000259" key="10">
    <source>
        <dbReference type="Pfam" id="PF23769"/>
    </source>
</evidence>
<dbReference type="Pfam" id="PF00400">
    <property type="entry name" value="WD40"/>
    <property type="match status" value="1"/>
</dbReference>
<dbReference type="PANTHER" id="PTHR44215">
    <property type="entry name" value="WD REPEAT-CONTAINING PROTEIN 75"/>
    <property type="match status" value="1"/>
</dbReference>
<dbReference type="PROSITE" id="PS50082">
    <property type="entry name" value="WD_REPEATS_2"/>
    <property type="match status" value="1"/>
</dbReference>
<evidence type="ECO:0000256" key="9">
    <source>
        <dbReference type="SAM" id="MobiDB-lite"/>
    </source>
</evidence>
<evidence type="ECO:0000256" key="3">
    <source>
        <dbReference type="ARBA" id="ARBA00022552"/>
    </source>
</evidence>
<feature type="region of interest" description="Disordered" evidence="9">
    <location>
        <begin position="1116"/>
        <end position="1149"/>
    </location>
</feature>
<dbReference type="PROSITE" id="PS00678">
    <property type="entry name" value="WD_REPEATS_1"/>
    <property type="match status" value="1"/>
</dbReference>
<evidence type="ECO:0000256" key="5">
    <source>
        <dbReference type="ARBA" id="ARBA00022737"/>
    </source>
</evidence>
<keyword evidence="2" id="KW-0690">Ribosome biogenesis</keyword>
<dbReference type="GO" id="GO:0006364">
    <property type="term" value="P:rRNA processing"/>
    <property type="evidence" value="ECO:0007669"/>
    <property type="project" value="UniProtKB-KW"/>
</dbReference>
<feature type="region of interest" description="Disordered" evidence="9">
    <location>
        <begin position="1050"/>
        <end position="1099"/>
    </location>
</feature>
<keyword evidence="5" id="KW-0677">Repeat</keyword>
<dbReference type="SMART" id="SM00320">
    <property type="entry name" value="WD40"/>
    <property type="match status" value="5"/>
</dbReference>
<feature type="compositionally biased region" description="Low complexity" evidence="9">
    <location>
        <begin position="1050"/>
        <end position="1077"/>
    </location>
</feature>
<evidence type="ECO:0000256" key="8">
    <source>
        <dbReference type="PROSITE-ProRule" id="PRU00221"/>
    </source>
</evidence>
<evidence type="ECO:0000256" key="2">
    <source>
        <dbReference type="ARBA" id="ARBA00022517"/>
    </source>
</evidence>
<feature type="compositionally biased region" description="Low complexity" evidence="9">
    <location>
        <begin position="1294"/>
        <end position="1337"/>
    </location>
</feature>
<dbReference type="InterPro" id="IPR015943">
    <property type="entry name" value="WD40/YVTN_repeat-like_dom_sf"/>
</dbReference>
<accession>A0A5A8DXH2</accession>
<evidence type="ECO:0000256" key="6">
    <source>
        <dbReference type="ARBA" id="ARBA00023163"/>
    </source>
</evidence>
<dbReference type="PROSITE" id="PS50294">
    <property type="entry name" value="WD_REPEATS_REGION"/>
    <property type="match status" value="1"/>
</dbReference>
<feature type="compositionally biased region" description="Acidic residues" evidence="9">
    <location>
        <begin position="1119"/>
        <end position="1136"/>
    </location>
</feature>
<feature type="region of interest" description="Disordered" evidence="9">
    <location>
        <begin position="290"/>
        <end position="310"/>
    </location>
</feature>
<organism evidence="11 12">
    <name type="scientific">Cafeteria roenbergensis</name>
    <name type="common">Marine flagellate</name>
    <dbReference type="NCBI Taxonomy" id="33653"/>
    <lineage>
        <taxon>Eukaryota</taxon>
        <taxon>Sar</taxon>
        <taxon>Stramenopiles</taxon>
        <taxon>Bigyra</taxon>
        <taxon>Opalozoa</taxon>
        <taxon>Bicosoecida</taxon>
        <taxon>Cafeteriaceae</taxon>
        <taxon>Cafeteria</taxon>
    </lineage>
</organism>
<dbReference type="InterPro" id="IPR053826">
    <property type="entry name" value="WDR75"/>
</dbReference>
<feature type="region of interest" description="Disordered" evidence="9">
    <location>
        <begin position="1264"/>
        <end position="1349"/>
    </location>
</feature>
<evidence type="ECO:0000256" key="4">
    <source>
        <dbReference type="ARBA" id="ARBA00022574"/>
    </source>
</evidence>
<dbReference type="OrthoDB" id="4096at2759"/>
<dbReference type="EMBL" id="VLTO01000063">
    <property type="protein sequence ID" value="KAA0170156.1"/>
    <property type="molecule type" value="Genomic_DNA"/>
</dbReference>
<evidence type="ECO:0000313" key="12">
    <source>
        <dbReference type="Proteomes" id="UP000322899"/>
    </source>
</evidence>
<feature type="domain" description="WD repeat-containing protein 75 second beta-propeller" evidence="10">
    <location>
        <begin position="632"/>
        <end position="754"/>
    </location>
</feature>
<dbReference type="Gene3D" id="2.130.10.10">
    <property type="entry name" value="YVTN repeat-like/Quinoprotein amine dehydrogenase"/>
    <property type="match status" value="3"/>
</dbReference>
<feature type="compositionally biased region" description="Basic residues" evidence="9">
    <location>
        <begin position="1338"/>
        <end position="1349"/>
    </location>
</feature>
<dbReference type="InterPro" id="IPR001680">
    <property type="entry name" value="WD40_rpt"/>
</dbReference>
<name>A0A5A8DXH2_CAFRO</name>
<dbReference type="GO" id="GO:2000234">
    <property type="term" value="P:positive regulation of rRNA processing"/>
    <property type="evidence" value="ECO:0007669"/>
    <property type="project" value="TreeGrafter"/>
</dbReference>